<dbReference type="PATRIC" id="fig|935700.4.peg.2707"/>
<dbReference type="CDD" id="cd07377">
    <property type="entry name" value="WHTH_GntR"/>
    <property type="match status" value="1"/>
</dbReference>
<evidence type="ECO:0000259" key="4">
    <source>
        <dbReference type="PROSITE" id="PS50949"/>
    </source>
</evidence>
<dbReference type="PRINTS" id="PR00035">
    <property type="entry name" value="HTHGNTR"/>
</dbReference>
<dbReference type="EMBL" id="JYFE01000047">
    <property type="protein sequence ID" value="KIT15642.1"/>
    <property type="molecule type" value="Genomic_DNA"/>
</dbReference>
<organism evidence="5 6">
    <name type="scientific">Jannaschia aquimarina</name>
    <dbReference type="NCBI Taxonomy" id="935700"/>
    <lineage>
        <taxon>Bacteria</taxon>
        <taxon>Pseudomonadati</taxon>
        <taxon>Pseudomonadota</taxon>
        <taxon>Alphaproteobacteria</taxon>
        <taxon>Rhodobacterales</taxon>
        <taxon>Roseobacteraceae</taxon>
        <taxon>Jannaschia</taxon>
    </lineage>
</organism>
<name>A0A0D1CLF5_9RHOB</name>
<dbReference type="STRING" id="935700.jaqu_26230"/>
<dbReference type="AlphaFoldDB" id="A0A0D1CLF5"/>
<dbReference type="Pfam" id="PF07729">
    <property type="entry name" value="FCD"/>
    <property type="match status" value="1"/>
</dbReference>
<dbReference type="InterPro" id="IPR000524">
    <property type="entry name" value="Tscrpt_reg_HTH_GntR"/>
</dbReference>
<dbReference type="SMART" id="SM00345">
    <property type="entry name" value="HTH_GNTR"/>
    <property type="match status" value="1"/>
</dbReference>
<proteinExistence type="predicted"/>
<dbReference type="Gene3D" id="1.20.120.530">
    <property type="entry name" value="GntR ligand-binding domain-like"/>
    <property type="match status" value="1"/>
</dbReference>
<dbReference type="OrthoDB" id="9028214at2"/>
<comment type="caution">
    <text evidence="5">The sequence shown here is derived from an EMBL/GenBank/DDBJ whole genome shotgun (WGS) entry which is preliminary data.</text>
</comment>
<dbReference type="GO" id="GO:0003700">
    <property type="term" value="F:DNA-binding transcription factor activity"/>
    <property type="evidence" value="ECO:0007669"/>
    <property type="project" value="InterPro"/>
</dbReference>
<dbReference type="PANTHER" id="PTHR43537">
    <property type="entry name" value="TRANSCRIPTIONAL REGULATOR, GNTR FAMILY"/>
    <property type="match status" value="1"/>
</dbReference>
<reference evidence="5 6" key="1">
    <citation type="submission" date="2015-02" db="EMBL/GenBank/DDBJ databases">
        <title>Genome Sequence of Jannaschia aquimarina DSM28248, a member of the Roseobacter clade.</title>
        <authorList>
            <person name="Voget S."/>
            <person name="Daniel R."/>
        </authorList>
    </citation>
    <scope>NUCLEOTIDE SEQUENCE [LARGE SCALE GENOMIC DNA]</scope>
    <source>
        <strain evidence="5 6">GSW-M26</strain>
    </source>
</reference>
<dbReference type="InterPro" id="IPR036390">
    <property type="entry name" value="WH_DNA-bd_sf"/>
</dbReference>
<dbReference type="SMART" id="SM00895">
    <property type="entry name" value="FCD"/>
    <property type="match status" value="1"/>
</dbReference>
<dbReference type="SUPFAM" id="SSF46785">
    <property type="entry name" value="Winged helix' DNA-binding domain"/>
    <property type="match status" value="1"/>
</dbReference>
<dbReference type="PROSITE" id="PS50949">
    <property type="entry name" value="HTH_GNTR"/>
    <property type="match status" value="1"/>
</dbReference>
<dbReference type="PANTHER" id="PTHR43537:SF5">
    <property type="entry name" value="UXU OPERON TRANSCRIPTIONAL REGULATOR"/>
    <property type="match status" value="1"/>
</dbReference>
<protein>
    <submittedName>
        <fullName evidence="5">Mce2R protein</fullName>
    </submittedName>
</protein>
<keyword evidence="6" id="KW-1185">Reference proteome</keyword>
<accession>A0A0D1CLF5</accession>
<dbReference type="Proteomes" id="UP000032232">
    <property type="component" value="Unassembled WGS sequence"/>
</dbReference>
<sequence length="256" mass="27772">MARTTAILDQTDLKESLRAAARRSMKDIIAERLATMIGSGALSVGDPLPSERELSSAMGVSRETIRGALLILSTRGILSVAQGARTTVASAEVGELGLRKVLPGMAEYDLDDVHEGRLLVEGHLARLAAHAPEARTLARLADLIEEQRRAKDDPVRYLILDREFHAVIYRSAGNQVLSDLAVTLYAYLLNHRRRAVSRPGAIGRSIADHEAILAALEARDGAAAAEAFGVHERRIYETTRRLMKTDGHPTTGGDQP</sequence>
<dbReference type="InterPro" id="IPR011711">
    <property type="entry name" value="GntR_C"/>
</dbReference>
<dbReference type="Pfam" id="PF00392">
    <property type="entry name" value="GntR"/>
    <property type="match status" value="1"/>
</dbReference>
<keyword evidence="2" id="KW-0238">DNA-binding</keyword>
<keyword evidence="1" id="KW-0805">Transcription regulation</keyword>
<dbReference type="RefSeq" id="WP_043919417.1">
    <property type="nucleotide sequence ID" value="NZ_FZPF01000004.1"/>
</dbReference>
<evidence type="ECO:0000256" key="3">
    <source>
        <dbReference type="ARBA" id="ARBA00023163"/>
    </source>
</evidence>
<gene>
    <name evidence="5" type="primary">mce2R</name>
    <name evidence="5" type="ORF">jaqu_26230</name>
</gene>
<feature type="domain" description="HTH gntR-type" evidence="4">
    <location>
        <begin position="23"/>
        <end position="91"/>
    </location>
</feature>
<evidence type="ECO:0000256" key="2">
    <source>
        <dbReference type="ARBA" id="ARBA00023125"/>
    </source>
</evidence>
<keyword evidence="3" id="KW-0804">Transcription</keyword>
<dbReference type="InterPro" id="IPR008920">
    <property type="entry name" value="TF_FadR/GntR_C"/>
</dbReference>
<dbReference type="GO" id="GO:0003677">
    <property type="term" value="F:DNA binding"/>
    <property type="evidence" value="ECO:0007669"/>
    <property type="project" value="UniProtKB-KW"/>
</dbReference>
<evidence type="ECO:0000313" key="6">
    <source>
        <dbReference type="Proteomes" id="UP000032232"/>
    </source>
</evidence>
<dbReference type="InterPro" id="IPR036388">
    <property type="entry name" value="WH-like_DNA-bd_sf"/>
</dbReference>
<evidence type="ECO:0000256" key="1">
    <source>
        <dbReference type="ARBA" id="ARBA00023015"/>
    </source>
</evidence>
<dbReference type="SUPFAM" id="SSF48008">
    <property type="entry name" value="GntR ligand-binding domain-like"/>
    <property type="match status" value="1"/>
</dbReference>
<evidence type="ECO:0000313" key="5">
    <source>
        <dbReference type="EMBL" id="KIT15642.1"/>
    </source>
</evidence>
<dbReference type="Gene3D" id="1.10.10.10">
    <property type="entry name" value="Winged helix-like DNA-binding domain superfamily/Winged helix DNA-binding domain"/>
    <property type="match status" value="1"/>
</dbReference>